<reference evidence="7 8" key="1">
    <citation type="submission" date="2010-05" db="EMBL/GenBank/DDBJ databases">
        <title>The Genome Sequence of Thecamonas trahens ATCC 50062.</title>
        <authorList>
            <consortium name="The Broad Institute Genome Sequencing Platform"/>
            <person name="Russ C."/>
            <person name="Cuomo C."/>
            <person name="Shea T."/>
            <person name="Young S.K."/>
            <person name="Zeng Q."/>
            <person name="Koehrsen M."/>
            <person name="Haas B."/>
            <person name="Borodovsky M."/>
            <person name="Guigo R."/>
            <person name="Alvarado L."/>
            <person name="Berlin A."/>
            <person name="Bochicchio J."/>
            <person name="Borenstein D."/>
            <person name="Chapman S."/>
            <person name="Chen Z."/>
            <person name="Freedman E."/>
            <person name="Gellesch M."/>
            <person name="Goldberg J."/>
            <person name="Griggs A."/>
            <person name="Gujja S."/>
            <person name="Heilman E."/>
            <person name="Heiman D."/>
            <person name="Hepburn T."/>
            <person name="Howarth C."/>
            <person name="Jen D."/>
            <person name="Larson L."/>
            <person name="Mehta T."/>
            <person name="Park D."/>
            <person name="Pearson M."/>
            <person name="Roberts A."/>
            <person name="Saif S."/>
            <person name="Shenoy N."/>
            <person name="Sisk P."/>
            <person name="Stolte C."/>
            <person name="Sykes S."/>
            <person name="Thomson T."/>
            <person name="Walk T."/>
            <person name="White J."/>
            <person name="Yandava C."/>
            <person name="Burger G."/>
            <person name="Gray M.W."/>
            <person name="Holland P.W.H."/>
            <person name="King N."/>
            <person name="Lang F.B.F."/>
            <person name="Roger A.J."/>
            <person name="Ruiz-Trillo I."/>
            <person name="Lander E."/>
            <person name="Nusbaum C."/>
        </authorList>
    </citation>
    <scope>NUCLEOTIDE SEQUENCE [LARGE SCALE GENOMIC DNA]</scope>
    <source>
        <strain evidence="7 8">ATCC 50062</strain>
    </source>
</reference>
<accession>A0A0L0DS09</accession>
<keyword evidence="3 5" id="KW-0862">Zinc</keyword>
<evidence type="ECO:0000259" key="6">
    <source>
        <dbReference type="PROSITE" id="PS50023"/>
    </source>
</evidence>
<dbReference type="STRING" id="461836.A0A0L0DS09"/>
<dbReference type="PANTHER" id="PTHR24205:SF16">
    <property type="entry name" value="GH01042P-RELATED"/>
    <property type="match status" value="1"/>
</dbReference>
<keyword evidence="4 5" id="KW-0440">LIM domain</keyword>
<dbReference type="GeneID" id="25568862"/>
<evidence type="ECO:0000256" key="2">
    <source>
        <dbReference type="ARBA" id="ARBA00022737"/>
    </source>
</evidence>
<protein>
    <submittedName>
        <fullName evidence="7">Cysteine-rich protein 2</fullName>
    </submittedName>
</protein>
<evidence type="ECO:0000256" key="5">
    <source>
        <dbReference type="PROSITE-ProRule" id="PRU00125"/>
    </source>
</evidence>
<dbReference type="RefSeq" id="XP_013753283.1">
    <property type="nucleotide sequence ID" value="XM_013897829.1"/>
</dbReference>
<evidence type="ECO:0000256" key="1">
    <source>
        <dbReference type="ARBA" id="ARBA00022723"/>
    </source>
</evidence>
<dbReference type="PROSITE" id="PS50023">
    <property type="entry name" value="LIM_DOMAIN_2"/>
    <property type="match status" value="3"/>
</dbReference>
<dbReference type="OrthoDB" id="5911912at2759"/>
<keyword evidence="1 5" id="KW-0479">Metal-binding</keyword>
<name>A0A0L0DS09_THETB</name>
<evidence type="ECO:0000256" key="3">
    <source>
        <dbReference type="ARBA" id="ARBA00022833"/>
    </source>
</evidence>
<sequence length="240" mass="25083">MAAATSTCFKCGSGFPFEAPVLEALNQKFHKECFTCTQCNTGFSDNKFLKLAGDPYCSQSCIDARNATDVCAGCKKQISLAVSSLTALGAKWHNECLRCKRCNATFPAGKFVVAEDAPYCNQGCVDAGQPCGECGGAIEDGGQYVVVNGSTYHPACQHATQSEASAPAPGGSSAAGSAEVREATGSETCCVCSGTLVGTYLLALDKTWHEECLKCLQCASTFPRSPFHTSTARCSATRSA</sequence>
<dbReference type="AlphaFoldDB" id="A0A0L0DS09"/>
<keyword evidence="8" id="KW-1185">Reference proteome</keyword>
<dbReference type="GO" id="GO:0046872">
    <property type="term" value="F:metal ion binding"/>
    <property type="evidence" value="ECO:0007669"/>
    <property type="project" value="UniProtKB-KW"/>
</dbReference>
<dbReference type="PROSITE" id="PS00478">
    <property type="entry name" value="LIM_DOMAIN_1"/>
    <property type="match status" value="3"/>
</dbReference>
<dbReference type="GO" id="GO:0003712">
    <property type="term" value="F:transcription coregulator activity"/>
    <property type="evidence" value="ECO:0007669"/>
    <property type="project" value="TreeGrafter"/>
</dbReference>
<gene>
    <name evidence="7" type="ORF">AMSG_10697</name>
</gene>
<evidence type="ECO:0000313" key="7">
    <source>
        <dbReference type="EMBL" id="KNC55099.1"/>
    </source>
</evidence>
<dbReference type="SMART" id="SM00132">
    <property type="entry name" value="LIM"/>
    <property type="match status" value="3"/>
</dbReference>
<feature type="domain" description="LIM zinc-binding" evidence="6">
    <location>
        <begin position="6"/>
        <end position="68"/>
    </location>
</feature>
<dbReference type="EMBL" id="GL349495">
    <property type="protein sequence ID" value="KNC55099.1"/>
    <property type="molecule type" value="Genomic_DNA"/>
</dbReference>
<evidence type="ECO:0000313" key="8">
    <source>
        <dbReference type="Proteomes" id="UP000054408"/>
    </source>
</evidence>
<dbReference type="Gene3D" id="2.10.110.10">
    <property type="entry name" value="Cysteine Rich Protein"/>
    <property type="match status" value="3"/>
</dbReference>
<dbReference type="SUPFAM" id="SSF57716">
    <property type="entry name" value="Glucocorticoid receptor-like (DNA-binding domain)"/>
    <property type="match status" value="2"/>
</dbReference>
<dbReference type="GO" id="GO:0005634">
    <property type="term" value="C:nucleus"/>
    <property type="evidence" value="ECO:0007669"/>
    <property type="project" value="TreeGrafter"/>
</dbReference>
<dbReference type="InterPro" id="IPR001781">
    <property type="entry name" value="Znf_LIM"/>
</dbReference>
<organism evidence="7 8">
    <name type="scientific">Thecamonas trahens ATCC 50062</name>
    <dbReference type="NCBI Taxonomy" id="461836"/>
    <lineage>
        <taxon>Eukaryota</taxon>
        <taxon>Apusozoa</taxon>
        <taxon>Apusomonadida</taxon>
        <taxon>Apusomonadidae</taxon>
        <taxon>Thecamonas</taxon>
    </lineage>
</organism>
<feature type="domain" description="LIM zinc-binding" evidence="6">
    <location>
        <begin position="187"/>
        <end position="240"/>
    </location>
</feature>
<dbReference type="eggNOG" id="KOG1703">
    <property type="taxonomic scope" value="Eukaryota"/>
</dbReference>
<dbReference type="Pfam" id="PF00412">
    <property type="entry name" value="LIM"/>
    <property type="match status" value="3"/>
</dbReference>
<dbReference type="Proteomes" id="UP000054408">
    <property type="component" value="Unassembled WGS sequence"/>
</dbReference>
<keyword evidence="2" id="KW-0677">Repeat</keyword>
<dbReference type="PANTHER" id="PTHR24205">
    <property type="entry name" value="FOUR AND A HALF LIM DOMAINS PROTEIN"/>
    <property type="match status" value="1"/>
</dbReference>
<proteinExistence type="predicted"/>
<feature type="domain" description="LIM zinc-binding" evidence="6">
    <location>
        <begin position="69"/>
        <end position="130"/>
    </location>
</feature>
<evidence type="ECO:0000256" key="4">
    <source>
        <dbReference type="ARBA" id="ARBA00023038"/>
    </source>
</evidence>